<feature type="domain" description="Creatinase N-terminal" evidence="2">
    <location>
        <begin position="27"/>
        <end position="158"/>
    </location>
</feature>
<dbReference type="Pfam" id="PF00557">
    <property type="entry name" value="Peptidase_M24"/>
    <property type="match status" value="1"/>
</dbReference>
<dbReference type="SUPFAM" id="SSF53092">
    <property type="entry name" value="Creatinase/prolidase N-terminal domain"/>
    <property type="match status" value="1"/>
</dbReference>
<dbReference type="SUPFAM" id="SSF55920">
    <property type="entry name" value="Creatinase/aminopeptidase"/>
    <property type="match status" value="1"/>
</dbReference>
<name>B9Z835_9NEIS</name>
<keyword evidence="4" id="KW-1185">Reference proteome</keyword>
<dbReference type="InterPro" id="IPR000994">
    <property type="entry name" value="Pept_M24"/>
</dbReference>
<gene>
    <name evidence="3" type="ORF">FuraDRAFT_3521</name>
</gene>
<comment type="caution">
    <text evidence="3">The sequence shown here is derived from an EMBL/GenBank/DDBJ whole genome shotgun (WGS) entry which is preliminary data.</text>
</comment>
<dbReference type="InterPro" id="IPR050659">
    <property type="entry name" value="Peptidase_M24B"/>
</dbReference>
<reference evidence="3 4" key="1">
    <citation type="submission" date="2009-02" db="EMBL/GenBank/DDBJ databases">
        <title>Sequencing of the draft genome and assembly of Lutiella nitroferrum 2002.</title>
        <authorList>
            <consortium name="US DOE Joint Genome Institute (JGI-PGF)"/>
            <person name="Lucas S."/>
            <person name="Copeland A."/>
            <person name="Lapidus A."/>
            <person name="Glavina del Rio T."/>
            <person name="Tice H."/>
            <person name="Bruce D."/>
            <person name="Goodwin L."/>
            <person name="Pitluck S."/>
            <person name="Larimer F."/>
            <person name="Land M.L."/>
            <person name="Hauser L."/>
            <person name="Coates J.D."/>
        </authorList>
    </citation>
    <scope>NUCLEOTIDE SEQUENCE [LARGE SCALE GENOMIC DNA]</scope>
    <source>
        <strain evidence="3 4">2002</strain>
    </source>
</reference>
<dbReference type="Pfam" id="PF01321">
    <property type="entry name" value="Creatinase_N"/>
    <property type="match status" value="1"/>
</dbReference>
<accession>B9Z835</accession>
<dbReference type="Gene3D" id="3.40.350.10">
    <property type="entry name" value="Creatinase/prolidase N-terminal domain"/>
    <property type="match status" value="1"/>
</dbReference>
<dbReference type="InterPro" id="IPR039394">
    <property type="entry name" value="Creatinase_C"/>
</dbReference>
<dbReference type="InterPro" id="IPR036005">
    <property type="entry name" value="Creatinase/aminopeptidase-like"/>
</dbReference>
<evidence type="ECO:0000313" key="3">
    <source>
        <dbReference type="EMBL" id="EEG07090.1"/>
    </source>
</evidence>
<protein>
    <submittedName>
        <fullName evidence="3">Peptidase M24</fullName>
    </submittedName>
</protein>
<dbReference type="CDD" id="cd01090">
    <property type="entry name" value="Creatinase"/>
    <property type="match status" value="1"/>
</dbReference>
<organism evidence="3 4">
    <name type="scientific">Pseudogulbenkiania ferrooxidans 2002</name>
    <dbReference type="NCBI Taxonomy" id="279714"/>
    <lineage>
        <taxon>Bacteria</taxon>
        <taxon>Pseudomonadati</taxon>
        <taxon>Pseudomonadota</taxon>
        <taxon>Betaproteobacteria</taxon>
        <taxon>Neisseriales</taxon>
        <taxon>Chromobacteriaceae</taxon>
        <taxon>Pseudogulbenkiania</taxon>
    </lineage>
</organism>
<feature type="domain" description="Peptidase M24" evidence="1">
    <location>
        <begin position="166"/>
        <end position="383"/>
    </location>
</feature>
<evidence type="ECO:0000313" key="4">
    <source>
        <dbReference type="Proteomes" id="UP000003165"/>
    </source>
</evidence>
<evidence type="ECO:0000259" key="2">
    <source>
        <dbReference type="Pfam" id="PF01321"/>
    </source>
</evidence>
<dbReference type="InterPro" id="IPR029149">
    <property type="entry name" value="Creatin/AminoP/Spt16_N"/>
</dbReference>
<dbReference type="InterPro" id="IPR000587">
    <property type="entry name" value="Creatinase_N"/>
</dbReference>
<sequence>MELESLIKIENGEKAKHTFSDAEYATRQRKLRELMASQNIDSVLFTSYHNINYYADFLYCSFGRKYGLVVSGDKVVSISANIDGGQPWRRTVGDYNVVYTDWQRDNFYRAVQQEIPNKGRVGLEYDQLPVEALNKLRAALPSVEFVDISAATMRMRMIKSDEEIALIKHGANVCDVGGAALAAAVREGVPEHEVALASTQAMVREIARRFPDSELMDTWTWFQSGINTDGAHNPVTTRKVQKGDILSLNCFSMISGYYTALERTMFFDHCPDAHLRLWQINVEVHEAGLELIKPGARCGDIAKELNKIYEKYDLLKYRTFGYGHSFGVLSHYYGREAGLELREDIDTVLEPNMVVSMEPMIMLPEGMPGAGGYREHDILVVHENGAENITGFKYGPEHNIIKA</sequence>
<dbReference type="Proteomes" id="UP000003165">
    <property type="component" value="Unassembled WGS sequence"/>
</dbReference>
<dbReference type="EMBL" id="ACIS01000011">
    <property type="protein sequence ID" value="EEG07090.1"/>
    <property type="molecule type" value="Genomic_DNA"/>
</dbReference>
<dbReference type="AlphaFoldDB" id="B9Z835"/>
<dbReference type="PANTHER" id="PTHR46112">
    <property type="entry name" value="AMINOPEPTIDASE"/>
    <property type="match status" value="1"/>
</dbReference>
<dbReference type="RefSeq" id="WP_008955540.1">
    <property type="nucleotide sequence ID" value="NZ_ACIS01000011.1"/>
</dbReference>
<dbReference type="Gene3D" id="3.90.230.10">
    <property type="entry name" value="Creatinase/methionine aminopeptidase superfamily"/>
    <property type="match status" value="1"/>
</dbReference>
<evidence type="ECO:0000259" key="1">
    <source>
        <dbReference type="Pfam" id="PF00557"/>
    </source>
</evidence>
<dbReference type="eggNOG" id="COG0006">
    <property type="taxonomic scope" value="Bacteria"/>
</dbReference>
<dbReference type="GO" id="GO:0016980">
    <property type="term" value="F:creatinase activity"/>
    <property type="evidence" value="ECO:0007669"/>
    <property type="project" value="InterPro"/>
</dbReference>
<dbReference type="PANTHER" id="PTHR46112:SF2">
    <property type="entry name" value="XAA-PRO AMINOPEPTIDASE P-RELATED"/>
    <property type="match status" value="1"/>
</dbReference>
<proteinExistence type="predicted"/>